<dbReference type="GO" id="GO:0051213">
    <property type="term" value="F:dioxygenase activity"/>
    <property type="evidence" value="ECO:0007669"/>
    <property type="project" value="UniProtKB-KW"/>
</dbReference>
<evidence type="ECO:0000259" key="2">
    <source>
        <dbReference type="Pfam" id="PF00775"/>
    </source>
</evidence>
<proteinExistence type="predicted"/>
<dbReference type="RefSeq" id="WP_343904896.1">
    <property type="nucleotide sequence ID" value="NZ_BAAAIS010000003.1"/>
</dbReference>
<dbReference type="SUPFAM" id="SSF49482">
    <property type="entry name" value="Aromatic compound dioxygenase"/>
    <property type="match status" value="1"/>
</dbReference>
<dbReference type="PANTHER" id="PTHR34315:SF1">
    <property type="entry name" value="INTRADIOL RING-CLEAVAGE DIOXYGENASES DOMAIN-CONTAINING PROTEIN-RELATED"/>
    <property type="match status" value="1"/>
</dbReference>
<dbReference type="CDD" id="cd03457">
    <property type="entry name" value="intradiol_dioxygenase_like"/>
    <property type="match status" value="1"/>
</dbReference>
<accession>A0ABW4PY42</accession>
<evidence type="ECO:0000313" key="4">
    <source>
        <dbReference type="Proteomes" id="UP001597280"/>
    </source>
</evidence>
<feature type="compositionally biased region" description="Low complexity" evidence="1">
    <location>
        <begin position="65"/>
        <end position="89"/>
    </location>
</feature>
<gene>
    <name evidence="3" type="ORF">ACFSDA_11815</name>
</gene>
<dbReference type="EMBL" id="JBHUFL010000003">
    <property type="protein sequence ID" value="MFD1835754.1"/>
    <property type="molecule type" value="Genomic_DNA"/>
</dbReference>
<dbReference type="Gene3D" id="2.60.130.10">
    <property type="entry name" value="Aromatic compound dioxygenase"/>
    <property type="match status" value="1"/>
</dbReference>
<feature type="region of interest" description="Disordered" evidence="1">
    <location>
        <begin position="1"/>
        <end position="31"/>
    </location>
</feature>
<dbReference type="InterPro" id="IPR006311">
    <property type="entry name" value="TAT_signal"/>
</dbReference>
<feature type="region of interest" description="Disordered" evidence="1">
    <location>
        <begin position="65"/>
        <end position="108"/>
    </location>
</feature>
<protein>
    <submittedName>
        <fullName evidence="3">Intradiol ring-cleavage dioxygenase</fullName>
    </submittedName>
</protein>
<organism evidence="3 4">
    <name type="scientific">Brachybacterium rhamnosum</name>
    <dbReference type="NCBI Taxonomy" id="173361"/>
    <lineage>
        <taxon>Bacteria</taxon>
        <taxon>Bacillati</taxon>
        <taxon>Actinomycetota</taxon>
        <taxon>Actinomycetes</taxon>
        <taxon>Micrococcales</taxon>
        <taxon>Dermabacteraceae</taxon>
        <taxon>Brachybacterium</taxon>
    </lineage>
</organism>
<evidence type="ECO:0000313" key="3">
    <source>
        <dbReference type="EMBL" id="MFD1835754.1"/>
    </source>
</evidence>
<keyword evidence="3" id="KW-0560">Oxidoreductase</keyword>
<keyword evidence="4" id="KW-1185">Reference proteome</keyword>
<dbReference type="Pfam" id="PF00775">
    <property type="entry name" value="Dioxygenase_C"/>
    <property type="match status" value="1"/>
</dbReference>
<reference evidence="4" key="1">
    <citation type="journal article" date="2019" name="Int. J. Syst. Evol. Microbiol.">
        <title>The Global Catalogue of Microorganisms (GCM) 10K type strain sequencing project: providing services to taxonomists for standard genome sequencing and annotation.</title>
        <authorList>
            <consortium name="The Broad Institute Genomics Platform"/>
            <consortium name="The Broad Institute Genome Sequencing Center for Infectious Disease"/>
            <person name="Wu L."/>
            <person name="Ma J."/>
        </authorList>
    </citation>
    <scope>NUCLEOTIDE SEQUENCE [LARGE SCALE GENOMIC DNA]</scope>
    <source>
        <strain evidence="4">JCM 11650</strain>
    </source>
</reference>
<dbReference type="Proteomes" id="UP001597280">
    <property type="component" value="Unassembled WGS sequence"/>
</dbReference>
<sequence length="357" mass="36192">MTDQDPRLQRDADGTLHYEGRRLAHQDEPLADQGLGFDITTMVTRRRALGALGAGAAVAGLAACSTSSSSDSSTSAASDGGSDSTTSDGEIPEETNGPYPADGTNGVNVLTESGIVRSDITASFGDSTTAVSGVPMTLTLTITNMEEDNAPYAGVAVYVWHCTGDGLYSLYSEGLENENFLRGVQVADENGQVTFTSIMPGCYAGRWPHIHFEVYPDEASITSTDNLLATSQVAIPQDVAETVYAEDGYDGSTENLANITLDSDNVFGDDGGELQLATVEGDVASGFTVTLPVAIDPSTEPGVSGGDMGGTPPSGGGPSDGGGGMGGTPPEGGTPPSGASDGGGESSLVGNNLVGSR</sequence>
<keyword evidence="3" id="KW-0223">Dioxygenase</keyword>
<dbReference type="InterPro" id="IPR000627">
    <property type="entry name" value="Intradiol_dOase_C"/>
</dbReference>
<evidence type="ECO:0000256" key="1">
    <source>
        <dbReference type="SAM" id="MobiDB-lite"/>
    </source>
</evidence>
<comment type="caution">
    <text evidence="3">The sequence shown here is derived from an EMBL/GenBank/DDBJ whole genome shotgun (WGS) entry which is preliminary data.</text>
</comment>
<dbReference type="PROSITE" id="PS51318">
    <property type="entry name" value="TAT"/>
    <property type="match status" value="1"/>
</dbReference>
<feature type="compositionally biased region" description="Gly residues" evidence="1">
    <location>
        <begin position="303"/>
        <end position="330"/>
    </location>
</feature>
<name>A0ABW4PY42_9MICO</name>
<feature type="region of interest" description="Disordered" evidence="1">
    <location>
        <begin position="294"/>
        <end position="357"/>
    </location>
</feature>
<feature type="compositionally biased region" description="Polar residues" evidence="1">
    <location>
        <begin position="348"/>
        <end position="357"/>
    </location>
</feature>
<feature type="domain" description="Intradiol ring-cleavage dioxygenases" evidence="2">
    <location>
        <begin position="133"/>
        <end position="205"/>
    </location>
</feature>
<feature type="compositionally biased region" description="Basic and acidic residues" evidence="1">
    <location>
        <begin position="1"/>
        <end position="28"/>
    </location>
</feature>
<dbReference type="PANTHER" id="PTHR34315">
    <property type="match status" value="1"/>
</dbReference>
<dbReference type="InterPro" id="IPR015889">
    <property type="entry name" value="Intradiol_dOase_core"/>
</dbReference>